<dbReference type="Pfam" id="PF05233">
    <property type="entry name" value="PHB_acc"/>
    <property type="match status" value="1"/>
</dbReference>
<accession>A0ABV7MEE1</accession>
<evidence type="ECO:0000259" key="2">
    <source>
        <dbReference type="Pfam" id="PF07879"/>
    </source>
</evidence>
<feature type="domain" description="PHB accumulation regulatory" evidence="1">
    <location>
        <begin position="86"/>
        <end position="125"/>
    </location>
</feature>
<keyword evidence="4" id="KW-1185">Reference proteome</keyword>
<dbReference type="RefSeq" id="WP_189576208.1">
    <property type="nucleotide sequence ID" value="NZ_BMXU01000002.1"/>
</dbReference>
<evidence type="ECO:0000313" key="3">
    <source>
        <dbReference type="EMBL" id="MFC3303551.1"/>
    </source>
</evidence>
<feature type="domain" description="PHA accumulation regulator DNA-binding N-terminal" evidence="2">
    <location>
        <begin position="22"/>
        <end position="82"/>
    </location>
</feature>
<sequence>MALEQPNQPDGKPEPQDGEPIVIKKYANRRLYNTESSTYVTLETLAAMVRRGENFVVVDAKSGEDLTRAVLAQIIFEQETKGQNLLPVRFLRQLIGLYGDNLQSFVPSYLEASMEAFRKNQDAMRQSLSEAFSAPQGGMQIFENAARQNMALFEQGMAMFGLKVPQHGGPHGGGAPAKEGEVEALREEIERLKAELAAAKK</sequence>
<proteinExistence type="predicted"/>
<dbReference type="InterPro" id="IPR010134">
    <property type="entry name" value="PHA_reg_PhaR"/>
</dbReference>
<dbReference type="EMBL" id="JBHRVA010000003">
    <property type="protein sequence ID" value="MFC3303551.1"/>
    <property type="molecule type" value="Genomic_DNA"/>
</dbReference>
<dbReference type="Pfam" id="PF07879">
    <property type="entry name" value="PHB_acc_N"/>
    <property type="match status" value="1"/>
</dbReference>
<name>A0ABV7MEE1_9PROT</name>
<dbReference type="InterPro" id="IPR007897">
    <property type="entry name" value="PHB_accumulat"/>
</dbReference>
<evidence type="ECO:0000259" key="1">
    <source>
        <dbReference type="Pfam" id="PF05233"/>
    </source>
</evidence>
<dbReference type="Proteomes" id="UP001595607">
    <property type="component" value="Unassembled WGS sequence"/>
</dbReference>
<evidence type="ECO:0000313" key="4">
    <source>
        <dbReference type="Proteomes" id="UP001595607"/>
    </source>
</evidence>
<protein>
    <submittedName>
        <fullName evidence="3">Polyhydroxyalkanoate synthesis repressor PhaR</fullName>
    </submittedName>
</protein>
<dbReference type="NCBIfam" id="TIGR01848">
    <property type="entry name" value="PHA_reg_PhaR"/>
    <property type="match status" value="1"/>
</dbReference>
<gene>
    <name evidence="3" type="primary">phaR</name>
    <name evidence="3" type="ORF">ACFONP_12505</name>
</gene>
<dbReference type="InterPro" id="IPR012909">
    <property type="entry name" value="PHA_DNA-bd_N"/>
</dbReference>
<reference evidence="4" key="1">
    <citation type="journal article" date="2019" name="Int. J. Syst. Evol. Microbiol.">
        <title>The Global Catalogue of Microorganisms (GCM) 10K type strain sequencing project: providing services to taxonomists for standard genome sequencing and annotation.</title>
        <authorList>
            <consortium name="The Broad Institute Genomics Platform"/>
            <consortium name="The Broad Institute Genome Sequencing Center for Infectious Disease"/>
            <person name="Wu L."/>
            <person name="Ma J."/>
        </authorList>
    </citation>
    <scope>NUCLEOTIDE SEQUENCE [LARGE SCALE GENOMIC DNA]</scope>
    <source>
        <strain evidence="4">KCTC 22245</strain>
    </source>
</reference>
<comment type="caution">
    <text evidence="3">The sequence shown here is derived from an EMBL/GenBank/DDBJ whole genome shotgun (WGS) entry which is preliminary data.</text>
</comment>
<organism evidence="3 4">
    <name type="scientific">Parvularcula lutaonensis</name>
    <dbReference type="NCBI Taxonomy" id="491923"/>
    <lineage>
        <taxon>Bacteria</taxon>
        <taxon>Pseudomonadati</taxon>
        <taxon>Pseudomonadota</taxon>
        <taxon>Alphaproteobacteria</taxon>
        <taxon>Parvularculales</taxon>
        <taxon>Parvularculaceae</taxon>
        <taxon>Parvularcula</taxon>
    </lineage>
</organism>